<feature type="region of interest" description="Disordered" evidence="11">
    <location>
        <begin position="1"/>
        <end position="180"/>
    </location>
</feature>
<feature type="compositionally biased region" description="Basic residues" evidence="11">
    <location>
        <begin position="628"/>
        <end position="664"/>
    </location>
</feature>
<dbReference type="InterPro" id="IPR054728">
    <property type="entry name" value="RsmB-like_ferredoxin"/>
</dbReference>
<dbReference type="InterPro" id="IPR049560">
    <property type="entry name" value="MeTrfase_RsmB-F_NOP2_cat"/>
</dbReference>
<dbReference type="Pfam" id="PF01189">
    <property type="entry name" value="Methyltr_RsmB-F"/>
    <property type="match status" value="1"/>
</dbReference>
<evidence type="ECO:0000256" key="9">
    <source>
        <dbReference type="PROSITE-ProRule" id="PRU01023"/>
    </source>
</evidence>
<evidence type="ECO:0000313" key="14">
    <source>
        <dbReference type="Proteomes" id="UP000597762"/>
    </source>
</evidence>
<feature type="compositionally biased region" description="Basic and acidic residues" evidence="11">
    <location>
        <begin position="586"/>
        <end position="605"/>
    </location>
</feature>
<evidence type="ECO:0000256" key="3">
    <source>
        <dbReference type="ARBA" id="ARBA00022517"/>
    </source>
</evidence>
<reference evidence="13" key="1">
    <citation type="submission" date="2021-01" db="EMBL/GenBank/DDBJ databases">
        <authorList>
            <person name="Li R."/>
            <person name="Bekaert M."/>
        </authorList>
    </citation>
    <scope>NUCLEOTIDE SEQUENCE</scope>
    <source>
        <strain evidence="13">Farmed</strain>
    </source>
</reference>
<dbReference type="AlphaFoldDB" id="A0A812CSR8"/>
<dbReference type="GO" id="GO:0070475">
    <property type="term" value="P:rRNA base methylation"/>
    <property type="evidence" value="ECO:0007669"/>
    <property type="project" value="TreeGrafter"/>
</dbReference>
<feature type="domain" description="SAM-dependent MTase RsmB/NOP-type" evidence="12">
    <location>
        <begin position="293"/>
        <end position="580"/>
    </location>
</feature>
<dbReference type="NCBIfam" id="TIGR00446">
    <property type="entry name" value="nop2p"/>
    <property type="match status" value="1"/>
</dbReference>
<dbReference type="OrthoDB" id="427002at2759"/>
<accession>A0A812CSR8</accession>
<keyword evidence="3" id="KW-0690">Ribosome biogenesis</keyword>
<comment type="caution">
    <text evidence="13">The sequence shown here is derived from an EMBL/GenBank/DDBJ whole genome shotgun (WGS) entry which is preliminary data.</text>
</comment>
<comment type="subcellular location">
    <subcellularLocation>
        <location evidence="1">Nucleus</location>
        <location evidence="1">Nucleolus</location>
    </subcellularLocation>
</comment>
<dbReference type="InterPro" id="IPR011023">
    <property type="entry name" value="Nop2p"/>
</dbReference>
<comment type="similarity">
    <text evidence="2 9">Belongs to the class I-like SAM-binding methyltransferase superfamily. RsmB/NOP family.</text>
</comment>
<feature type="region of interest" description="Disordered" evidence="11">
    <location>
        <begin position="585"/>
        <end position="664"/>
    </location>
</feature>
<organism evidence="13 14">
    <name type="scientific">Acanthosepion pharaonis</name>
    <name type="common">Pharaoh cuttlefish</name>
    <name type="synonym">Sepia pharaonis</name>
    <dbReference type="NCBI Taxonomy" id="158019"/>
    <lineage>
        <taxon>Eukaryota</taxon>
        <taxon>Metazoa</taxon>
        <taxon>Spiralia</taxon>
        <taxon>Lophotrochozoa</taxon>
        <taxon>Mollusca</taxon>
        <taxon>Cephalopoda</taxon>
        <taxon>Coleoidea</taxon>
        <taxon>Decapodiformes</taxon>
        <taxon>Sepiida</taxon>
        <taxon>Sepiina</taxon>
        <taxon>Sepiidae</taxon>
        <taxon>Acanthosepion</taxon>
    </lineage>
</organism>
<keyword evidence="10" id="KW-0175">Coiled coil</keyword>
<dbReference type="InterPro" id="IPR029063">
    <property type="entry name" value="SAM-dependent_MTases_sf"/>
</dbReference>
<feature type="compositionally biased region" description="Basic residues" evidence="11">
    <location>
        <begin position="42"/>
        <end position="56"/>
    </location>
</feature>
<keyword evidence="4 9" id="KW-0489">Methyltransferase</keyword>
<feature type="binding site" evidence="9">
    <location>
        <position position="409"/>
    </location>
    <ligand>
        <name>S-adenosyl-L-methionine</name>
        <dbReference type="ChEBI" id="CHEBI:59789"/>
    </ligand>
</feature>
<feature type="binding site" evidence="9">
    <location>
        <begin position="385"/>
        <end position="391"/>
    </location>
    <ligand>
        <name>S-adenosyl-L-methionine</name>
        <dbReference type="ChEBI" id="CHEBI:59789"/>
    </ligand>
</feature>
<evidence type="ECO:0000256" key="8">
    <source>
        <dbReference type="ARBA" id="ARBA00023242"/>
    </source>
</evidence>
<dbReference type="FunFam" id="3.30.70.1170:FF:000001">
    <property type="entry name" value="Ribosomal RNA methyltransferase Nop2"/>
    <property type="match status" value="1"/>
</dbReference>
<evidence type="ECO:0000256" key="2">
    <source>
        <dbReference type="ARBA" id="ARBA00007494"/>
    </source>
</evidence>
<feature type="binding site" evidence="9">
    <location>
        <position position="453"/>
    </location>
    <ligand>
        <name>S-adenosyl-L-methionine</name>
        <dbReference type="ChEBI" id="CHEBI:59789"/>
    </ligand>
</feature>
<feature type="active site" description="Nucleophile" evidence="9">
    <location>
        <position position="510"/>
    </location>
</feature>
<evidence type="ECO:0000256" key="5">
    <source>
        <dbReference type="ARBA" id="ARBA00022679"/>
    </source>
</evidence>
<gene>
    <name evidence="13" type="ORF">SPHA_41451</name>
</gene>
<dbReference type="GO" id="GO:0003723">
    <property type="term" value="F:RNA binding"/>
    <property type="evidence" value="ECO:0007669"/>
    <property type="project" value="UniProtKB-UniRule"/>
</dbReference>
<dbReference type="Gene3D" id="3.40.50.150">
    <property type="entry name" value="Vaccinia Virus protein VP39"/>
    <property type="match status" value="1"/>
</dbReference>
<evidence type="ECO:0000256" key="6">
    <source>
        <dbReference type="ARBA" id="ARBA00022691"/>
    </source>
</evidence>
<feature type="binding site" evidence="9">
    <location>
        <position position="436"/>
    </location>
    <ligand>
        <name>S-adenosyl-L-methionine</name>
        <dbReference type="ChEBI" id="CHEBI:59789"/>
    </ligand>
</feature>
<dbReference type="PANTHER" id="PTHR22807">
    <property type="entry name" value="NOP2 YEAST -RELATED NOL1/NOP2/FMU SUN DOMAIN-CONTAINING"/>
    <property type="match status" value="1"/>
</dbReference>
<keyword evidence="8" id="KW-0539">Nucleus</keyword>
<dbReference type="PANTHER" id="PTHR22807:SF30">
    <property type="entry name" value="28S RRNA (CYTOSINE(4447)-C(5))-METHYLTRANSFERASE-RELATED"/>
    <property type="match status" value="1"/>
</dbReference>
<evidence type="ECO:0000256" key="1">
    <source>
        <dbReference type="ARBA" id="ARBA00004604"/>
    </source>
</evidence>
<dbReference type="InterPro" id="IPR023273">
    <property type="entry name" value="RCMT_NOP2"/>
</dbReference>
<feature type="compositionally biased region" description="Basic and acidic residues" evidence="11">
    <location>
        <begin position="20"/>
        <end position="41"/>
    </location>
</feature>
<keyword evidence="14" id="KW-1185">Reference proteome</keyword>
<dbReference type="Pfam" id="PF22458">
    <property type="entry name" value="RsmF-B_ferredox"/>
    <property type="match status" value="1"/>
</dbReference>
<feature type="compositionally biased region" description="Acidic residues" evidence="11">
    <location>
        <begin position="84"/>
        <end position="93"/>
    </location>
</feature>
<dbReference type="PROSITE" id="PS01153">
    <property type="entry name" value="NOL1_NOP2_SUN"/>
    <property type="match status" value="1"/>
</dbReference>
<feature type="coiled-coil region" evidence="10">
    <location>
        <begin position="183"/>
        <end position="210"/>
    </location>
</feature>
<dbReference type="GO" id="GO:0005730">
    <property type="term" value="C:nucleolus"/>
    <property type="evidence" value="ECO:0007669"/>
    <property type="project" value="UniProtKB-SubCell"/>
</dbReference>
<keyword evidence="5 9" id="KW-0808">Transferase</keyword>
<dbReference type="EMBL" id="CAHIKZ030001990">
    <property type="protein sequence ID" value="CAE1278768.1"/>
    <property type="molecule type" value="Genomic_DNA"/>
</dbReference>
<evidence type="ECO:0000313" key="13">
    <source>
        <dbReference type="EMBL" id="CAE1278768.1"/>
    </source>
</evidence>
<dbReference type="InterPro" id="IPR018314">
    <property type="entry name" value="RsmB/NOL1/NOP2-like_CS"/>
</dbReference>
<dbReference type="GO" id="GO:0009383">
    <property type="term" value="F:rRNA (cytosine-C5-)-methyltransferase activity"/>
    <property type="evidence" value="ECO:0007669"/>
    <property type="project" value="TreeGrafter"/>
</dbReference>
<dbReference type="InterPro" id="IPR001678">
    <property type="entry name" value="MeTrfase_RsmB-F_NOP2_dom"/>
</dbReference>
<dbReference type="Gene3D" id="3.30.70.1170">
    <property type="entry name" value="Sun protein, domain 3"/>
    <property type="match status" value="1"/>
</dbReference>
<feature type="compositionally biased region" description="Acidic residues" evidence="11">
    <location>
        <begin position="121"/>
        <end position="131"/>
    </location>
</feature>
<feature type="compositionally biased region" description="Acidic residues" evidence="11">
    <location>
        <begin position="138"/>
        <end position="178"/>
    </location>
</feature>
<keyword evidence="7 9" id="KW-0694">RNA-binding</keyword>
<feature type="compositionally biased region" description="Basic and acidic residues" evidence="11">
    <location>
        <begin position="72"/>
        <end position="83"/>
    </location>
</feature>
<dbReference type="PRINTS" id="PR02008">
    <property type="entry name" value="RCMTFAMILY"/>
</dbReference>
<feature type="compositionally biased region" description="Basic and acidic residues" evidence="11">
    <location>
        <begin position="1"/>
        <end position="11"/>
    </location>
</feature>
<name>A0A812CSR8_ACAPH</name>
<dbReference type="GO" id="GO:0000470">
    <property type="term" value="P:maturation of LSU-rRNA"/>
    <property type="evidence" value="ECO:0007669"/>
    <property type="project" value="TreeGrafter"/>
</dbReference>
<dbReference type="EC" id="2.1.1.310" evidence="13"/>
<dbReference type="InterPro" id="IPR023267">
    <property type="entry name" value="RCMT"/>
</dbReference>
<dbReference type="Proteomes" id="UP000597762">
    <property type="component" value="Unassembled WGS sequence"/>
</dbReference>
<dbReference type="PRINTS" id="PR02012">
    <property type="entry name" value="RCMTNOP2"/>
</dbReference>
<evidence type="ECO:0000256" key="11">
    <source>
        <dbReference type="SAM" id="MobiDB-lite"/>
    </source>
</evidence>
<evidence type="ECO:0000256" key="4">
    <source>
        <dbReference type="ARBA" id="ARBA00022603"/>
    </source>
</evidence>
<dbReference type="PROSITE" id="PS51686">
    <property type="entry name" value="SAM_MT_RSMB_NOP"/>
    <property type="match status" value="1"/>
</dbReference>
<sequence>MGRKRNLEKPKSGPGRKARKQSDPKLPRSLQEKKDIKELSHRQKQRLTKRIEKKRIRLEIQAKKLALKNKTKKETEEEKKIRDDDDDDDDDSIEVSSQEASESSEESETETCGANTKPLFDDEEDDSDDSEQVNNDEMQTDDSDDSEPMDDEVGESTDSSDDDDDVSDDHDNDNDDLLPIEKKAAKLHKKEKKDKELAELELQTNIKEMEKFVLPSGQEIEAESKLPPDLAVIQHRIREILHVLANFKERREPDRSRLDYLTLLRKDMCRYYNYNDFLMMKFMELFPQDIIEFLEANEVDRPVTIRTNTLKTRRRNLAQTLINRGVNLDPLGKWTKVGLVIYDSQVPIGATPEYLAGHYIIQGGSSLLPVMALAAQEKEMVLDMAAAPGGKTTHIAALMKNTGVLFANDFHKERLNAVVGNLHRMGITNTVICNYDGRQMKDVLSGFDRVLLDAPCSGTGVIAKDPGVKTSKNQEDIGRCANLQKELILSAIDCLNAESSTGGYLVYSTCSVLVEENECVVDFALKKRNVKLVPTGLEFGEDGYVNFQRHRFHPKMNLTKRFYPHTHNLDGFFVAKLKKFSNKIPGTDDKISDEQKKTEFKKDPNKNVTDSDDQVNGNSSDSDSPQLKKQKKKGLKKKNKKIGQMKKSGQKKKNILKKKKWKKK</sequence>
<protein>
    <submittedName>
        <fullName evidence="13">NOP2</fullName>
        <ecNumber evidence="13">2.1.1.310</ecNumber>
    </submittedName>
</protein>
<evidence type="ECO:0000256" key="10">
    <source>
        <dbReference type="SAM" id="Coils"/>
    </source>
</evidence>
<evidence type="ECO:0000259" key="12">
    <source>
        <dbReference type="PROSITE" id="PS51686"/>
    </source>
</evidence>
<proteinExistence type="inferred from homology"/>
<evidence type="ECO:0000256" key="7">
    <source>
        <dbReference type="ARBA" id="ARBA00022884"/>
    </source>
</evidence>
<keyword evidence="6 9" id="KW-0949">S-adenosyl-L-methionine</keyword>
<feature type="compositionally biased region" description="Polar residues" evidence="11">
    <location>
        <begin position="614"/>
        <end position="625"/>
    </location>
</feature>
<dbReference type="SUPFAM" id="SSF53335">
    <property type="entry name" value="S-adenosyl-L-methionine-dependent methyltransferases"/>
    <property type="match status" value="1"/>
</dbReference>